<sequence length="194" mass="22397">MEEYMTLLRCPKVQVDKAYSRAAYVPPLLKKLVNITRMSEQWVAAQIQQKGDSKCVPWKSLRDLVLVHPDVKKRVDVYALGIYGLVIFPKALGHIDEAVSDLFDRLSKGVTPVPTILAENFRSLNACRRAGEGSYSPLEELVITPRRDDISEEKWMAILQNLQDEDVEWRAPWLIPDEILYRCRDFDWVPLLEI</sequence>
<proteinExistence type="predicted"/>
<keyword evidence="3" id="KW-1185">Reference proteome</keyword>
<dbReference type="PANTHER" id="PTHR48200">
    <property type="entry name" value="PROTEIN, PUTATIVE-RELATED"/>
    <property type="match status" value="1"/>
</dbReference>
<dbReference type="Pfam" id="PF24924">
    <property type="entry name" value="DUF7745"/>
    <property type="match status" value="1"/>
</dbReference>
<dbReference type="AlphaFoldDB" id="A0A7J8TCG4"/>
<feature type="domain" description="DUF7745" evidence="1">
    <location>
        <begin position="1"/>
        <end position="192"/>
    </location>
</feature>
<accession>A0A7J8TCG4</accession>
<reference evidence="2 3" key="1">
    <citation type="journal article" date="2019" name="Genome Biol. Evol.">
        <title>Insights into the evolution of the New World diploid cottons (Gossypium, subgenus Houzingenia) based on genome sequencing.</title>
        <authorList>
            <person name="Grover C.E."/>
            <person name="Arick M.A. 2nd"/>
            <person name="Thrash A."/>
            <person name="Conover J.L."/>
            <person name="Sanders W.S."/>
            <person name="Peterson D.G."/>
            <person name="Frelichowski J.E."/>
            <person name="Scheffler J.A."/>
            <person name="Scheffler B.E."/>
            <person name="Wendel J.F."/>
        </authorList>
    </citation>
    <scope>NUCLEOTIDE SEQUENCE [LARGE SCALE GENOMIC DNA]</scope>
    <source>
        <strain evidence="2">27</strain>
        <tissue evidence="2">Leaf</tissue>
    </source>
</reference>
<dbReference type="EMBL" id="JABFAC010243470">
    <property type="protein sequence ID" value="MBA0635856.1"/>
    <property type="molecule type" value="Genomic_DNA"/>
</dbReference>
<dbReference type="InterPro" id="IPR056647">
    <property type="entry name" value="DUF7745"/>
</dbReference>
<protein>
    <recommendedName>
        <fullName evidence="1">DUF7745 domain-containing protein</fullName>
    </recommendedName>
</protein>
<evidence type="ECO:0000313" key="3">
    <source>
        <dbReference type="Proteomes" id="UP000593561"/>
    </source>
</evidence>
<organism evidence="2 3">
    <name type="scientific">Gossypium davidsonii</name>
    <name type="common">Davidson's cotton</name>
    <name type="synonym">Gossypium klotzschianum subsp. davidsonii</name>
    <dbReference type="NCBI Taxonomy" id="34287"/>
    <lineage>
        <taxon>Eukaryota</taxon>
        <taxon>Viridiplantae</taxon>
        <taxon>Streptophyta</taxon>
        <taxon>Embryophyta</taxon>
        <taxon>Tracheophyta</taxon>
        <taxon>Spermatophyta</taxon>
        <taxon>Magnoliopsida</taxon>
        <taxon>eudicotyledons</taxon>
        <taxon>Gunneridae</taxon>
        <taxon>Pentapetalae</taxon>
        <taxon>rosids</taxon>
        <taxon>malvids</taxon>
        <taxon>Malvales</taxon>
        <taxon>Malvaceae</taxon>
        <taxon>Malvoideae</taxon>
        <taxon>Gossypium</taxon>
    </lineage>
</organism>
<dbReference type="PANTHER" id="PTHR48200:SF1">
    <property type="entry name" value="AMINOTRANSFERASE-LIKE PLANT MOBILE DOMAIN-CONTAINING PROTEIN"/>
    <property type="match status" value="1"/>
</dbReference>
<gene>
    <name evidence="2" type="ORF">Godav_000140</name>
</gene>
<evidence type="ECO:0000259" key="1">
    <source>
        <dbReference type="Pfam" id="PF24924"/>
    </source>
</evidence>
<comment type="caution">
    <text evidence="2">The sequence shown here is derived from an EMBL/GenBank/DDBJ whole genome shotgun (WGS) entry which is preliminary data.</text>
</comment>
<evidence type="ECO:0000313" key="2">
    <source>
        <dbReference type="EMBL" id="MBA0635856.1"/>
    </source>
</evidence>
<dbReference type="Proteomes" id="UP000593561">
    <property type="component" value="Unassembled WGS sequence"/>
</dbReference>
<name>A0A7J8TCG4_GOSDV</name>